<dbReference type="EMBL" id="GL379847">
    <property type="protein sequence ID" value="EGT54706.1"/>
    <property type="molecule type" value="Genomic_DNA"/>
</dbReference>
<dbReference type="InterPro" id="IPR002184">
    <property type="entry name" value="7TM_GPCR_serpentine_rcpt_Srb"/>
</dbReference>
<feature type="transmembrane region" description="Helical" evidence="6">
    <location>
        <begin position="193"/>
        <end position="218"/>
    </location>
</feature>
<comment type="subcellular location">
    <subcellularLocation>
        <location evidence="1">Membrane</location>
        <topology evidence="1">Multi-pass membrane protein</topology>
    </subcellularLocation>
</comment>
<name>G0N7I1_CAEBE</name>
<evidence type="ECO:0000313" key="7">
    <source>
        <dbReference type="EMBL" id="EGT54706.1"/>
    </source>
</evidence>
<dbReference type="GO" id="GO:0007606">
    <property type="term" value="P:sensory perception of chemical stimulus"/>
    <property type="evidence" value="ECO:0007669"/>
    <property type="project" value="InterPro"/>
</dbReference>
<dbReference type="STRING" id="135651.G0N7I1"/>
<dbReference type="PANTHER" id="PTHR31216">
    <property type="entry name" value="SERPENTINE RECEPTOR CLASS BETA-1-RELATED-RELATED"/>
    <property type="match status" value="1"/>
</dbReference>
<keyword evidence="5 6" id="KW-0472">Membrane</keyword>
<organism evidence="8">
    <name type="scientific">Caenorhabditis brenneri</name>
    <name type="common">Nematode worm</name>
    <dbReference type="NCBI Taxonomy" id="135651"/>
    <lineage>
        <taxon>Eukaryota</taxon>
        <taxon>Metazoa</taxon>
        <taxon>Ecdysozoa</taxon>
        <taxon>Nematoda</taxon>
        <taxon>Chromadorea</taxon>
        <taxon>Rhabditida</taxon>
        <taxon>Rhabditina</taxon>
        <taxon>Rhabditomorpha</taxon>
        <taxon>Rhabditoidea</taxon>
        <taxon>Rhabditidae</taxon>
        <taxon>Peloderinae</taxon>
        <taxon>Caenorhabditis</taxon>
    </lineage>
</organism>
<accession>G0N7I1</accession>
<dbReference type="HOGENOM" id="CLU_045882_0_1_1"/>
<evidence type="ECO:0000256" key="5">
    <source>
        <dbReference type="ARBA" id="ARBA00023136"/>
    </source>
</evidence>
<dbReference type="GO" id="GO:0016020">
    <property type="term" value="C:membrane"/>
    <property type="evidence" value="ECO:0007669"/>
    <property type="project" value="UniProtKB-SubCell"/>
</dbReference>
<evidence type="ECO:0000256" key="3">
    <source>
        <dbReference type="ARBA" id="ARBA00022692"/>
    </source>
</evidence>
<gene>
    <name evidence="7" type="primary">Cbn-srb-11</name>
    <name evidence="7" type="ORF">CAEBREN_20735</name>
</gene>
<dbReference type="PANTHER" id="PTHR31216:SF0">
    <property type="entry name" value="SERPENTINE RECEPTOR CLASS BETA-11"/>
    <property type="match status" value="1"/>
</dbReference>
<evidence type="ECO:0000256" key="4">
    <source>
        <dbReference type="ARBA" id="ARBA00022989"/>
    </source>
</evidence>
<dbReference type="OMA" id="RYFAMET"/>
<evidence type="ECO:0000256" key="2">
    <source>
        <dbReference type="ARBA" id="ARBA00006860"/>
    </source>
</evidence>
<sequence>MNPFTSTTPCDLIVPSLPHKLSLSTVSFLLTLSTLFPILITFERYFAMKNAEKYEKMRCFLGPILVGVNVTVNFGVCWNVFKDEVFMDGAVSFSVYPADAAQKMFTFFIVIFCINLLVLFFDFLLLRKNVQLKNQLKNSSLTTKYQLEEVYQSTKFSLFLIFIHIFSFGVYVAAVVFFRYFGTLIVEDSRNLFGIRTFSTTILPTFHFIIGIAAILIFNRIKSRKSETTTIQMSSTGNSGANNYDQAIFNIWNSVNTSQNTNVILM</sequence>
<dbReference type="PRINTS" id="PR00699">
    <property type="entry name" value="TMPROTEINSRB"/>
</dbReference>
<keyword evidence="8" id="KW-1185">Reference proteome</keyword>
<evidence type="ECO:0000256" key="1">
    <source>
        <dbReference type="ARBA" id="ARBA00004141"/>
    </source>
</evidence>
<reference evidence="8" key="1">
    <citation type="submission" date="2011-07" db="EMBL/GenBank/DDBJ databases">
        <authorList>
            <consortium name="Caenorhabditis brenneri Sequencing and Analysis Consortium"/>
            <person name="Wilson R.K."/>
        </authorList>
    </citation>
    <scope>NUCLEOTIDE SEQUENCE [LARGE SCALE GENOMIC DNA]</scope>
    <source>
        <strain evidence="8">PB2801</strain>
    </source>
</reference>
<feature type="transmembrane region" description="Helical" evidence="6">
    <location>
        <begin position="101"/>
        <end position="126"/>
    </location>
</feature>
<dbReference type="InParanoid" id="G0N7I1"/>
<proteinExistence type="inferred from homology"/>
<feature type="transmembrane region" description="Helical" evidence="6">
    <location>
        <begin position="59"/>
        <end position="81"/>
    </location>
</feature>
<evidence type="ECO:0000313" key="8">
    <source>
        <dbReference type="Proteomes" id="UP000008068"/>
    </source>
</evidence>
<feature type="transmembrane region" description="Helical" evidence="6">
    <location>
        <begin position="26"/>
        <end position="47"/>
    </location>
</feature>
<dbReference type="GO" id="GO:0004888">
    <property type="term" value="F:transmembrane signaling receptor activity"/>
    <property type="evidence" value="ECO:0007669"/>
    <property type="project" value="InterPro"/>
</dbReference>
<feature type="transmembrane region" description="Helical" evidence="6">
    <location>
        <begin position="156"/>
        <end position="181"/>
    </location>
</feature>
<evidence type="ECO:0000256" key="6">
    <source>
        <dbReference type="SAM" id="Phobius"/>
    </source>
</evidence>
<dbReference type="AlphaFoldDB" id="G0N7I1"/>
<dbReference type="eggNOG" id="ENOG502TGFS">
    <property type="taxonomic scope" value="Eukaryota"/>
</dbReference>
<keyword evidence="3 6" id="KW-0812">Transmembrane</keyword>
<dbReference type="Pfam" id="PF02175">
    <property type="entry name" value="7TM_GPCR_Srb"/>
    <property type="match status" value="1"/>
</dbReference>
<comment type="similarity">
    <text evidence="2">Belongs to the nematode receptor-like protein srb family.</text>
</comment>
<protein>
    <submittedName>
        <fullName evidence="7">CBN-SRB-11 protein</fullName>
    </submittedName>
</protein>
<dbReference type="FunCoup" id="G0N7I1">
    <property type="interactions" value="3"/>
</dbReference>
<dbReference type="Proteomes" id="UP000008068">
    <property type="component" value="Unassembled WGS sequence"/>
</dbReference>
<dbReference type="OrthoDB" id="5781493at2759"/>
<keyword evidence="4 6" id="KW-1133">Transmembrane helix</keyword>